<dbReference type="GO" id="GO:0006749">
    <property type="term" value="P:glutathione metabolic process"/>
    <property type="evidence" value="ECO:0007669"/>
    <property type="project" value="TreeGrafter"/>
</dbReference>
<dbReference type="NCBIfam" id="TIGR01262">
    <property type="entry name" value="maiA"/>
    <property type="match status" value="1"/>
</dbReference>
<proteinExistence type="inferred from homology"/>
<evidence type="ECO:0000259" key="3">
    <source>
        <dbReference type="PROSITE" id="PS50405"/>
    </source>
</evidence>
<dbReference type="GO" id="GO:0016034">
    <property type="term" value="F:maleylacetoacetate isomerase activity"/>
    <property type="evidence" value="ECO:0007669"/>
    <property type="project" value="TreeGrafter"/>
</dbReference>
<dbReference type="Pfam" id="PF13410">
    <property type="entry name" value="GST_C_2"/>
    <property type="match status" value="1"/>
</dbReference>
<dbReference type="SUPFAM" id="SSF47616">
    <property type="entry name" value="GST C-terminal domain-like"/>
    <property type="match status" value="1"/>
</dbReference>
<dbReference type="STRING" id="641665.GCA_002104455_00467"/>
<organism evidence="4 5">
    <name type="scientific">Colwellia chukchiensis</name>
    <dbReference type="NCBI Taxonomy" id="641665"/>
    <lineage>
        <taxon>Bacteria</taxon>
        <taxon>Pseudomonadati</taxon>
        <taxon>Pseudomonadota</taxon>
        <taxon>Gammaproteobacteria</taxon>
        <taxon>Alteromonadales</taxon>
        <taxon>Colwelliaceae</taxon>
        <taxon>Colwellia</taxon>
    </lineage>
</organism>
<reference evidence="5" key="1">
    <citation type="submission" date="2016-10" db="EMBL/GenBank/DDBJ databases">
        <authorList>
            <person name="Varghese N."/>
            <person name="Submissions S."/>
        </authorList>
    </citation>
    <scope>NUCLEOTIDE SEQUENCE [LARGE SCALE GENOMIC DNA]</scope>
    <source>
        <strain evidence="5">CGMCC 1.9127</strain>
    </source>
</reference>
<evidence type="ECO:0000313" key="5">
    <source>
        <dbReference type="Proteomes" id="UP000199297"/>
    </source>
</evidence>
<sequence>MKLYGYWRSSAAYRVRIALHLKGLAFESIAVHLVKDGGQQHQAAYTALNPSHLVPTLVDGDLVLNQSLAIIEYLDDKYPDIALYPQNAAEKAKVKALALDIACEIHPLNNLRVQQYLVNTLPLPESAKLTWSHHWMQQGFEAVEQQLAHSAGKYCFGDTITMADICLVPQVYNANRFKLDMTRFANIRRVVDNCNQQPAFIAALPENQDDAEH</sequence>
<dbReference type="SUPFAM" id="SSF52833">
    <property type="entry name" value="Thioredoxin-like"/>
    <property type="match status" value="1"/>
</dbReference>
<feature type="domain" description="GST C-terminal" evidence="3">
    <location>
        <begin position="87"/>
        <end position="213"/>
    </location>
</feature>
<dbReference type="GO" id="GO:0006559">
    <property type="term" value="P:L-phenylalanine catabolic process"/>
    <property type="evidence" value="ECO:0007669"/>
    <property type="project" value="TreeGrafter"/>
</dbReference>
<dbReference type="InterPro" id="IPR036249">
    <property type="entry name" value="Thioredoxin-like_sf"/>
</dbReference>
<comment type="similarity">
    <text evidence="1">Belongs to the GST superfamily. Zeta family.</text>
</comment>
<dbReference type="PROSITE" id="PS50405">
    <property type="entry name" value="GST_CTER"/>
    <property type="match status" value="1"/>
</dbReference>
<dbReference type="PROSITE" id="PS50404">
    <property type="entry name" value="GST_NTER"/>
    <property type="match status" value="1"/>
</dbReference>
<dbReference type="CDD" id="cd03191">
    <property type="entry name" value="GST_C_Zeta"/>
    <property type="match status" value="1"/>
</dbReference>
<gene>
    <name evidence="4" type="ORF">SAMN05216262_101237</name>
</gene>
<protein>
    <submittedName>
        <fullName evidence="4">Maleylacetoacetate isomerase</fullName>
    </submittedName>
</protein>
<accession>A0A1H7GSY5</accession>
<dbReference type="FunFam" id="3.40.30.10:FF:000293">
    <property type="entry name" value="Maleylacetoacetate isomerase MaiA"/>
    <property type="match status" value="1"/>
</dbReference>
<dbReference type="InterPro" id="IPR005955">
    <property type="entry name" value="GST_Zeta"/>
</dbReference>
<dbReference type="FunFam" id="1.20.1050.10:FF:000017">
    <property type="entry name" value="Maleylacetoacetate isomerase"/>
    <property type="match status" value="1"/>
</dbReference>
<dbReference type="EMBL" id="FOBI01000001">
    <property type="protein sequence ID" value="SEK38975.1"/>
    <property type="molecule type" value="Genomic_DNA"/>
</dbReference>
<dbReference type="InterPro" id="IPR036282">
    <property type="entry name" value="Glutathione-S-Trfase_C_sf"/>
</dbReference>
<dbReference type="SFLD" id="SFLDS00019">
    <property type="entry name" value="Glutathione_Transferase_(cytos"/>
    <property type="match status" value="1"/>
</dbReference>
<dbReference type="AlphaFoldDB" id="A0A1H7GSY5"/>
<dbReference type="Gene3D" id="1.20.1050.10">
    <property type="match status" value="1"/>
</dbReference>
<dbReference type="SFLD" id="SFLDG00358">
    <property type="entry name" value="Main_(cytGST)"/>
    <property type="match status" value="1"/>
</dbReference>
<evidence type="ECO:0000313" key="4">
    <source>
        <dbReference type="EMBL" id="SEK38975.1"/>
    </source>
</evidence>
<dbReference type="InterPro" id="IPR034330">
    <property type="entry name" value="GST_Zeta_C"/>
</dbReference>
<evidence type="ECO:0000256" key="1">
    <source>
        <dbReference type="ARBA" id="ARBA00010007"/>
    </source>
</evidence>
<dbReference type="InterPro" id="IPR040079">
    <property type="entry name" value="Glutathione_S-Trfase"/>
</dbReference>
<dbReference type="GO" id="GO:0004364">
    <property type="term" value="F:glutathione transferase activity"/>
    <property type="evidence" value="ECO:0007669"/>
    <property type="project" value="TreeGrafter"/>
</dbReference>
<keyword evidence="4" id="KW-0413">Isomerase</keyword>
<dbReference type="OrthoDB" id="509852at2"/>
<dbReference type="GO" id="GO:0005737">
    <property type="term" value="C:cytoplasm"/>
    <property type="evidence" value="ECO:0007669"/>
    <property type="project" value="InterPro"/>
</dbReference>
<dbReference type="Pfam" id="PF13417">
    <property type="entry name" value="GST_N_3"/>
    <property type="match status" value="1"/>
</dbReference>
<dbReference type="CDD" id="cd03042">
    <property type="entry name" value="GST_N_Zeta"/>
    <property type="match status" value="1"/>
</dbReference>
<evidence type="ECO:0000259" key="2">
    <source>
        <dbReference type="PROSITE" id="PS50404"/>
    </source>
</evidence>
<dbReference type="InterPro" id="IPR034333">
    <property type="entry name" value="GST_Zeta_N"/>
</dbReference>
<dbReference type="InterPro" id="IPR004045">
    <property type="entry name" value="Glutathione_S-Trfase_N"/>
</dbReference>
<dbReference type="Gene3D" id="3.40.30.10">
    <property type="entry name" value="Glutaredoxin"/>
    <property type="match status" value="1"/>
</dbReference>
<feature type="domain" description="GST N-terminal" evidence="2">
    <location>
        <begin position="1"/>
        <end position="82"/>
    </location>
</feature>
<keyword evidence="5" id="KW-1185">Reference proteome</keyword>
<dbReference type="PANTHER" id="PTHR42673">
    <property type="entry name" value="MALEYLACETOACETATE ISOMERASE"/>
    <property type="match status" value="1"/>
</dbReference>
<dbReference type="RefSeq" id="WP_085282837.1">
    <property type="nucleotide sequence ID" value="NZ_FOBI01000001.1"/>
</dbReference>
<dbReference type="Proteomes" id="UP000199297">
    <property type="component" value="Unassembled WGS sequence"/>
</dbReference>
<name>A0A1H7GSY5_9GAMM</name>
<dbReference type="PANTHER" id="PTHR42673:SF21">
    <property type="entry name" value="GLUTATHIONE S-TRANSFERASE YFCF"/>
    <property type="match status" value="1"/>
</dbReference>
<dbReference type="InterPro" id="IPR010987">
    <property type="entry name" value="Glutathione-S-Trfase_C-like"/>
</dbReference>